<proteinExistence type="predicted"/>
<feature type="region of interest" description="Disordered" evidence="1">
    <location>
        <begin position="18"/>
        <end position="39"/>
    </location>
</feature>
<dbReference type="PANTHER" id="PTHR46481:SF11">
    <property type="entry name" value="ZINC FINGER BED DOMAIN-CONTAINING PROTEIN RICESLEEPER 2-LIKE"/>
    <property type="match status" value="1"/>
</dbReference>
<evidence type="ECO:0000313" key="2">
    <source>
        <dbReference type="EMBL" id="JAT66894.1"/>
    </source>
</evidence>
<reference evidence="2" key="1">
    <citation type="submission" date="2015-07" db="EMBL/GenBank/DDBJ databases">
        <title>Transcriptome Assembly of Anthurium amnicola.</title>
        <authorList>
            <person name="Suzuki J."/>
        </authorList>
    </citation>
    <scope>NUCLEOTIDE SEQUENCE</scope>
</reference>
<protein>
    <submittedName>
        <fullName evidence="2">Putative AC transposase</fullName>
    </submittedName>
</protein>
<gene>
    <name evidence="2" type="primary">TRA1_42</name>
    <name evidence="2" type="ORF">g.117930</name>
</gene>
<evidence type="ECO:0000256" key="1">
    <source>
        <dbReference type="SAM" id="MobiDB-lite"/>
    </source>
</evidence>
<dbReference type="EMBL" id="GDJX01001042">
    <property type="protein sequence ID" value="JAT66894.1"/>
    <property type="molecule type" value="Transcribed_RNA"/>
</dbReference>
<dbReference type="InterPro" id="IPR052035">
    <property type="entry name" value="ZnF_BED_domain_contain"/>
</dbReference>
<dbReference type="SUPFAM" id="SSF53098">
    <property type="entry name" value="Ribonuclease H-like"/>
    <property type="match status" value="1"/>
</dbReference>
<dbReference type="InterPro" id="IPR012337">
    <property type="entry name" value="RNaseH-like_sf"/>
</dbReference>
<accession>A0A1D1ZIW3</accession>
<organism evidence="2">
    <name type="scientific">Anthurium amnicola</name>
    <dbReference type="NCBI Taxonomy" id="1678845"/>
    <lineage>
        <taxon>Eukaryota</taxon>
        <taxon>Viridiplantae</taxon>
        <taxon>Streptophyta</taxon>
        <taxon>Embryophyta</taxon>
        <taxon>Tracheophyta</taxon>
        <taxon>Spermatophyta</taxon>
        <taxon>Magnoliopsida</taxon>
        <taxon>Liliopsida</taxon>
        <taxon>Araceae</taxon>
        <taxon>Pothoideae</taxon>
        <taxon>Potheae</taxon>
        <taxon>Anthurium</taxon>
    </lineage>
</organism>
<dbReference type="PANTHER" id="PTHR46481">
    <property type="entry name" value="ZINC FINGER BED DOMAIN-CONTAINING PROTEIN 4"/>
    <property type="match status" value="1"/>
</dbReference>
<name>A0A1D1ZIW3_9ARAE</name>
<dbReference type="AlphaFoldDB" id="A0A1D1ZIW3"/>
<dbReference type="SMART" id="SM00614">
    <property type="entry name" value="ZnF_BED"/>
    <property type="match status" value="1"/>
</dbReference>
<sequence>MSESVEMNVSSNIVIQSVNHQDDMQDQGLNPPPTKERKLRSSVWLNMTREKKEDGNYIAICNHCKKKMCANSSNGTTHLKNHLKFCATYQRALRKKLDVGQQLLSVSESINTDGSSKVDIFQFDQERSRQDLARMIILHEYPFAIVDHIGFRTFIRNLQLQFQLHTRNTIQGDCIKIYEKEKSTIYDMLRMNLSRVSLTTDMWTAIGNVGYLCLTCHFIDDSWKLQKKILNFEYVKSPHDADELTRVIKEKVYDWHIDEKIFSIVLDNASTNDAVVDQLLLNTHLKSNLVADGILFHLRCSAHILNLVVHDGLKVKGVSDVVDKIRDSVRYVRKSQGRKENFQKCASQLGAPNKALVLDCPTRWNSTFCMLKTALEFKAVFSRLSGIILTVTNIISLEVHSRKTNKMQTGQVWVISECDNNLPFVE</sequence>